<dbReference type="InterPro" id="IPR011011">
    <property type="entry name" value="Znf_FYVE_PHD"/>
</dbReference>
<dbReference type="PANTHER" id="PTHR46452">
    <property type="entry name" value="TRANSCRIPTION INITIATION FACTOR TFIID SUBUNIT 3"/>
    <property type="match status" value="1"/>
</dbReference>
<feature type="region of interest" description="Disordered" evidence="9">
    <location>
        <begin position="601"/>
        <end position="716"/>
    </location>
</feature>
<comment type="subcellular location">
    <subcellularLocation>
        <location evidence="1">Nucleus</location>
    </subcellularLocation>
</comment>
<name>A0A1D1V469_RAMVA</name>
<evidence type="ECO:0000256" key="2">
    <source>
        <dbReference type="ARBA" id="ARBA00022723"/>
    </source>
</evidence>
<feature type="compositionally biased region" description="Basic and acidic residues" evidence="9">
    <location>
        <begin position="665"/>
        <end position="680"/>
    </location>
</feature>
<comment type="caution">
    <text evidence="11">The sequence shown here is derived from an EMBL/GenBank/DDBJ whole genome shotgun (WGS) entry which is preliminary data.</text>
</comment>
<feature type="compositionally biased region" description="Basic and acidic residues" evidence="9">
    <location>
        <begin position="300"/>
        <end position="312"/>
    </location>
</feature>
<dbReference type="GO" id="GO:0046982">
    <property type="term" value="F:protein heterodimerization activity"/>
    <property type="evidence" value="ECO:0007669"/>
    <property type="project" value="InterPro"/>
</dbReference>
<dbReference type="InterPro" id="IPR006565">
    <property type="entry name" value="BTP"/>
</dbReference>
<keyword evidence="6" id="KW-0804">Transcription</keyword>
<keyword evidence="4" id="KW-0862">Zinc</keyword>
<feature type="compositionally biased region" description="Basic and acidic residues" evidence="9">
    <location>
        <begin position="526"/>
        <end position="556"/>
    </location>
</feature>
<dbReference type="PROSITE" id="PS01359">
    <property type="entry name" value="ZF_PHD_1"/>
    <property type="match status" value="1"/>
</dbReference>
<evidence type="ECO:0000256" key="3">
    <source>
        <dbReference type="ARBA" id="ARBA00022771"/>
    </source>
</evidence>
<proteinExistence type="predicted"/>
<feature type="region of interest" description="Disordered" evidence="9">
    <location>
        <begin position="248"/>
        <end position="568"/>
    </location>
</feature>
<dbReference type="AlphaFoldDB" id="A0A1D1V469"/>
<dbReference type="InterPro" id="IPR019787">
    <property type="entry name" value="Znf_PHD-finger"/>
</dbReference>
<feature type="compositionally biased region" description="Basic residues" evidence="9">
    <location>
        <begin position="283"/>
        <end position="294"/>
    </location>
</feature>
<evidence type="ECO:0000256" key="1">
    <source>
        <dbReference type="ARBA" id="ARBA00004123"/>
    </source>
</evidence>
<evidence type="ECO:0000256" key="5">
    <source>
        <dbReference type="ARBA" id="ARBA00023015"/>
    </source>
</evidence>
<evidence type="ECO:0000313" key="12">
    <source>
        <dbReference type="Proteomes" id="UP000186922"/>
    </source>
</evidence>
<evidence type="ECO:0000256" key="6">
    <source>
        <dbReference type="ARBA" id="ARBA00023163"/>
    </source>
</evidence>
<sequence>MVEDVGTELVDHDAALIDIRTLHFLYPEIAVLCQRGGWQAITESALAALVDVKDRFTRNLAGRAARYADLAGRNEVAVPDFVVAYRDIVGADGLKDLRHYCESISQSTVIDSGLKEADFPFSSRTVSHADFRSMNTSVDSIDSTLSHSGSLSKDSDIASHFDTDIMWPPIGPSPQEVAPSKKAEDGTKAPSTPGSTLVIRADEEDDSELQMENSLPKRTHLTSLPVVALRQLKSFAIGPDGQVTFLKEPKVPSAKLPTETSPKKAPKPVQEPITVPADQPLVKYKKSKESRKKHLPDITVADHTEPSHRFVEDVPVINDNESWKIRAKPSSKKDKPPKSVEDSTGSSKRNSVHHIADIKGEQPEHPKSVKMTFPVPPEKPKLNIKFSKHNFELPHARDEVAVEQHHEKEKKAKSKRPDRDEDKETKKEIQRNKERQLEKELEMAVKTKRPSLDAPDVEVKKHKKGERSSEASPAYYHSQQESPRIVTPYHDVPAETEERSKKSHKKRKERKHEEAPVPHNSKSKHGKAELQEEARSQKYHDGTLDEPTKKRSEHEALVASVPPTSAQVPSTFAGIPAVNPAIPKLKLKFGGKKLMRIADTPVKQEIPEPQPSPQSRSPRVVLPPVQAPIVPPAFPLDMSRKKSAPVPEFATSAPLDLSMSSRAPPPKEVKEPKQHQEPKEIAPPVKAQPVPVKKESKRSMGSHMPSRASMVGHTKEVKVPTPPPPIPGPIAIKDVKDVLAPIITDHVPLIKVIIQEQQQDKVWICPACKRPDDGVSEMVGCDGCDEWYHWVCVGLTSEPASDKWYCPKCLAKLMAKSKKPKRK</sequence>
<evidence type="ECO:0000256" key="8">
    <source>
        <dbReference type="PROSITE-ProRule" id="PRU00146"/>
    </source>
</evidence>
<feature type="compositionally biased region" description="Basic and acidic residues" evidence="9">
    <location>
        <begin position="354"/>
        <end position="367"/>
    </location>
</feature>
<feature type="compositionally biased region" description="Basic residues" evidence="9">
    <location>
        <begin position="501"/>
        <end position="510"/>
    </location>
</feature>
<feature type="compositionally biased region" description="Basic and acidic residues" evidence="9">
    <location>
        <begin position="331"/>
        <end position="341"/>
    </location>
</feature>
<dbReference type="PROSITE" id="PS50016">
    <property type="entry name" value="ZF_PHD_2"/>
    <property type="match status" value="1"/>
</dbReference>
<dbReference type="EMBL" id="BDGG01000002">
    <property type="protein sequence ID" value="GAU93278.1"/>
    <property type="molecule type" value="Genomic_DNA"/>
</dbReference>
<feature type="compositionally biased region" description="Basic and acidic residues" evidence="9">
    <location>
        <begin position="389"/>
        <end position="445"/>
    </location>
</feature>
<dbReference type="InterPro" id="IPR019786">
    <property type="entry name" value="Zinc_finger_PHD-type_CS"/>
</dbReference>
<keyword evidence="3 8" id="KW-0863">Zinc-finger</keyword>
<reference evidence="11 12" key="1">
    <citation type="journal article" date="2016" name="Nat. Commun.">
        <title>Extremotolerant tardigrade genome and improved radiotolerance of human cultured cells by tardigrade-unique protein.</title>
        <authorList>
            <person name="Hashimoto T."/>
            <person name="Horikawa D.D."/>
            <person name="Saito Y."/>
            <person name="Kuwahara H."/>
            <person name="Kozuka-Hata H."/>
            <person name="Shin-I T."/>
            <person name="Minakuchi Y."/>
            <person name="Ohishi K."/>
            <person name="Motoyama A."/>
            <person name="Aizu T."/>
            <person name="Enomoto A."/>
            <person name="Kondo K."/>
            <person name="Tanaka S."/>
            <person name="Hara Y."/>
            <person name="Koshikawa S."/>
            <person name="Sagara H."/>
            <person name="Miura T."/>
            <person name="Yokobori S."/>
            <person name="Miyagawa K."/>
            <person name="Suzuki Y."/>
            <person name="Kubo T."/>
            <person name="Oyama M."/>
            <person name="Kohara Y."/>
            <person name="Fujiyama A."/>
            <person name="Arakawa K."/>
            <person name="Katayama T."/>
            <person name="Toyoda A."/>
            <person name="Kunieda T."/>
        </authorList>
    </citation>
    <scope>NUCLEOTIDE SEQUENCE [LARGE SCALE GENOMIC DNA]</scope>
    <source>
        <strain evidence="11 12">YOKOZUNA-1</strain>
    </source>
</reference>
<dbReference type="GO" id="GO:0045944">
    <property type="term" value="P:positive regulation of transcription by RNA polymerase II"/>
    <property type="evidence" value="ECO:0007669"/>
    <property type="project" value="TreeGrafter"/>
</dbReference>
<dbReference type="PANTHER" id="PTHR46452:SF1">
    <property type="entry name" value="TRANSCRIPTION INITIATION FACTOR TFIID SUBUNIT 3"/>
    <property type="match status" value="1"/>
</dbReference>
<keyword evidence="7" id="KW-0539">Nucleus</keyword>
<dbReference type="Gene3D" id="1.10.20.10">
    <property type="entry name" value="Histone, subunit A"/>
    <property type="match status" value="1"/>
</dbReference>
<feature type="compositionally biased region" description="Low complexity" evidence="9">
    <location>
        <begin position="682"/>
        <end position="691"/>
    </location>
</feature>
<evidence type="ECO:0000256" key="4">
    <source>
        <dbReference type="ARBA" id="ARBA00022833"/>
    </source>
</evidence>
<dbReference type="GO" id="GO:0008270">
    <property type="term" value="F:zinc ion binding"/>
    <property type="evidence" value="ECO:0007669"/>
    <property type="project" value="UniProtKB-KW"/>
</dbReference>
<evidence type="ECO:0000313" key="11">
    <source>
        <dbReference type="EMBL" id="GAU93278.1"/>
    </source>
</evidence>
<evidence type="ECO:0000256" key="9">
    <source>
        <dbReference type="SAM" id="MobiDB-lite"/>
    </source>
</evidence>
<feature type="compositionally biased region" description="Low complexity" evidence="9">
    <location>
        <begin position="613"/>
        <end position="624"/>
    </location>
</feature>
<dbReference type="SUPFAM" id="SSF57903">
    <property type="entry name" value="FYVE/PHD zinc finger"/>
    <property type="match status" value="1"/>
</dbReference>
<evidence type="ECO:0000256" key="7">
    <source>
        <dbReference type="ARBA" id="ARBA00023242"/>
    </source>
</evidence>
<dbReference type="SUPFAM" id="SSF47113">
    <property type="entry name" value="Histone-fold"/>
    <property type="match status" value="1"/>
</dbReference>
<dbReference type="InterPro" id="IPR013083">
    <property type="entry name" value="Znf_RING/FYVE/PHD"/>
</dbReference>
<feature type="region of interest" description="Disordered" evidence="9">
    <location>
        <begin position="168"/>
        <end position="214"/>
    </location>
</feature>
<dbReference type="STRING" id="947166.A0A1D1V469"/>
<dbReference type="GO" id="GO:0002039">
    <property type="term" value="F:p53 binding"/>
    <property type="evidence" value="ECO:0007669"/>
    <property type="project" value="TreeGrafter"/>
</dbReference>
<dbReference type="Proteomes" id="UP000186922">
    <property type="component" value="Unassembled WGS sequence"/>
</dbReference>
<dbReference type="OrthoDB" id="436852at2759"/>
<keyword evidence="2" id="KW-0479">Metal-binding</keyword>
<dbReference type="SMART" id="SM00249">
    <property type="entry name" value="PHD"/>
    <property type="match status" value="1"/>
</dbReference>
<protein>
    <recommendedName>
        <fullName evidence="10">PHD-type domain-containing protein</fullName>
    </recommendedName>
</protein>
<dbReference type="GO" id="GO:0005669">
    <property type="term" value="C:transcription factor TFIID complex"/>
    <property type="evidence" value="ECO:0007669"/>
    <property type="project" value="TreeGrafter"/>
</dbReference>
<dbReference type="InterPro" id="IPR001965">
    <property type="entry name" value="Znf_PHD"/>
</dbReference>
<evidence type="ECO:0000259" key="10">
    <source>
        <dbReference type="PROSITE" id="PS50016"/>
    </source>
</evidence>
<dbReference type="CDD" id="cd15522">
    <property type="entry name" value="PHD_TAF3"/>
    <property type="match status" value="1"/>
</dbReference>
<gene>
    <name evidence="11" type="primary">RvY_05243-1</name>
    <name evidence="11" type="synonym">RvY_05243.1</name>
    <name evidence="11" type="ORF">RvY_05243</name>
</gene>
<feature type="compositionally biased region" description="Pro residues" evidence="9">
    <location>
        <begin position="625"/>
        <end position="634"/>
    </location>
</feature>
<keyword evidence="5" id="KW-0805">Transcription regulation</keyword>
<keyword evidence="12" id="KW-1185">Reference proteome</keyword>
<dbReference type="Pfam" id="PF07524">
    <property type="entry name" value="Bromo_TP"/>
    <property type="match status" value="1"/>
</dbReference>
<dbReference type="InterPro" id="IPR009072">
    <property type="entry name" value="Histone-fold"/>
</dbReference>
<organism evidence="11 12">
    <name type="scientific">Ramazzottius varieornatus</name>
    <name type="common">Water bear</name>
    <name type="synonym">Tardigrade</name>
    <dbReference type="NCBI Taxonomy" id="947166"/>
    <lineage>
        <taxon>Eukaryota</taxon>
        <taxon>Metazoa</taxon>
        <taxon>Ecdysozoa</taxon>
        <taxon>Tardigrada</taxon>
        <taxon>Eutardigrada</taxon>
        <taxon>Parachela</taxon>
        <taxon>Hypsibioidea</taxon>
        <taxon>Ramazzottiidae</taxon>
        <taxon>Ramazzottius</taxon>
    </lineage>
</organism>
<feature type="domain" description="PHD-type" evidence="10">
    <location>
        <begin position="762"/>
        <end position="812"/>
    </location>
</feature>
<dbReference type="Pfam" id="PF00628">
    <property type="entry name" value="PHD"/>
    <property type="match status" value="1"/>
</dbReference>
<accession>A0A1D1V469</accession>
<dbReference type="Gene3D" id="3.30.40.10">
    <property type="entry name" value="Zinc/RING finger domain, C3HC4 (zinc finger)"/>
    <property type="match status" value="1"/>
</dbReference>